<reference evidence="4" key="2">
    <citation type="submission" date="2020-03" db="EMBL/GenBank/DDBJ databases">
        <title>Flavobacteriaceae bacterium strain TP-CH-4, a member of the family Flavobacteriaceae isolated from a deep-sea seamount.</title>
        <authorList>
            <person name="Zhang D.-C."/>
        </authorList>
    </citation>
    <scope>NUCLEOTIDE SEQUENCE</scope>
    <source>
        <strain evidence="4">TP-CH-4</strain>
    </source>
</reference>
<keyword evidence="5" id="KW-1185">Reference proteome</keyword>
<dbReference type="SUPFAM" id="SSF53098">
    <property type="entry name" value="Ribonuclease H-like"/>
    <property type="match status" value="1"/>
</dbReference>
<dbReference type="AlphaFoldDB" id="A0A967AWP1"/>
<keyword evidence="4" id="KW-0378">Hydrolase</keyword>
<dbReference type="GO" id="GO:0008408">
    <property type="term" value="F:3'-5' exonuclease activity"/>
    <property type="evidence" value="ECO:0007669"/>
    <property type="project" value="TreeGrafter"/>
</dbReference>
<dbReference type="GO" id="GO:0045004">
    <property type="term" value="P:DNA replication proofreading"/>
    <property type="evidence" value="ECO:0007669"/>
    <property type="project" value="TreeGrafter"/>
</dbReference>
<evidence type="ECO:0000313" key="5">
    <source>
        <dbReference type="Proteomes" id="UP000707206"/>
    </source>
</evidence>
<feature type="domain" description="Exonuclease" evidence="3">
    <location>
        <begin position="33"/>
        <end position="206"/>
    </location>
</feature>
<organism evidence="4 5">
    <name type="scientific">Pelagihabitans pacificus</name>
    <dbReference type="NCBI Taxonomy" id="2696054"/>
    <lineage>
        <taxon>Bacteria</taxon>
        <taxon>Pseudomonadati</taxon>
        <taxon>Bacteroidota</taxon>
        <taxon>Flavobacteriia</taxon>
        <taxon>Flavobacteriales</taxon>
        <taxon>Flavobacteriaceae</taxon>
        <taxon>Pelagihabitans</taxon>
    </lineage>
</organism>
<sequence>MNPFKKKRHYPEFWETYETTFGKRLSERLEEVRFVVLDTETTGFDYDNDRILSIGALTILNNTIAVDQTFEVYLEQHFYHAANVEIHGILRDEAQERITELEALQRFLCYVGNAVIVAHHTAFDITMINRALKRHGLPKLRNKLIDTAVLYKRTLIQSPLLQQKEHYTLDELADKFDISKRDRHTALGDAYITALAFLKILGKINGKKDLTLKRLLR</sequence>
<evidence type="ECO:0000259" key="3">
    <source>
        <dbReference type="SMART" id="SM00479"/>
    </source>
</evidence>
<reference evidence="4" key="1">
    <citation type="submission" date="2019-07" db="EMBL/GenBank/DDBJ databases">
        <authorList>
            <person name="De-Chao Zhang Q."/>
        </authorList>
    </citation>
    <scope>NUCLEOTIDE SEQUENCE</scope>
    <source>
        <strain evidence="4">TP-CH-4</strain>
    </source>
</reference>
<dbReference type="Proteomes" id="UP000707206">
    <property type="component" value="Unassembled WGS sequence"/>
</dbReference>
<dbReference type="InterPro" id="IPR013520">
    <property type="entry name" value="Ribonucl_H"/>
</dbReference>
<proteinExistence type="predicted"/>
<dbReference type="GO" id="GO:0003677">
    <property type="term" value="F:DNA binding"/>
    <property type="evidence" value="ECO:0007669"/>
    <property type="project" value="InterPro"/>
</dbReference>
<dbReference type="NCBIfam" id="TIGR00573">
    <property type="entry name" value="dnaq"/>
    <property type="match status" value="1"/>
</dbReference>
<protein>
    <submittedName>
        <fullName evidence="4">3'-5' exonuclease</fullName>
    </submittedName>
</protein>
<dbReference type="InterPro" id="IPR006054">
    <property type="entry name" value="DnaQ"/>
</dbReference>
<comment type="function">
    <text evidence="1">DNA polymerase III is a complex, multichain enzyme responsible for most of the replicative synthesis in bacteria. The epsilon subunit contain the editing function and is a proofreading 3'-5' exonuclease.</text>
</comment>
<dbReference type="PANTHER" id="PTHR30231:SF41">
    <property type="entry name" value="DNA POLYMERASE III SUBUNIT EPSILON"/>
    <property type="match status" value="1"/>
</dbReference>
<dbReference type="FunFam" id="3.30.420.10:FF:000045">
    <property type="entry name" value="3'-5' exonuclease DinG"/>
    <property type="match status" value="1"/>
</dbReference>
<dbReference type="PANTHER" id="PTHR30231">
    <property type="entry name" value="DNA POLYMERASE III SUBUNIT EPSILON"/>
    <property type="match status" value="1"/>
</dbReference>
<keyword evidence="4" id="KW-0540">Nuclease</keyword>
<accession>A0A967AWP1</accession>
<dbReference type="EMBL" id="VIKU02000010">
    <property type="protein sequence ID" value="NHF61568.1"/>
    <property type="molecule type" value="Genomic_DNA"/>
</dbReference>
<dbReference type="Gene3D" id="3.30.420.10">
    <property type="entry name" value="Ribonuclease H-like superfamily/Ribonuclease H"/>
    <property type="match status" value="1"/>
</dbReference>
<evidence type="ECO:0000256" key="1">
    <source>
        <dbReference type="ARBA" id="ARBA00025483"/>
    </source>
</evidence>
<evidence type="ECO:0000313" key="4">
    <source>
        <dbReference type="EMBL" id="NHF61568.1"/>
    </source>
</evidence>
<comment type="subunit">
    <text evidence="2">DNA polymerase III contains a core (composed of alpha, epsilon and theta chains) that associates with a tau subunit. This core dimerizes to form the POLIII' complex. PolIII' associates with the gamma complex (composed of gamma, delta, delta', psi and chi chains) and with the beta chain to form the complete DNA polymerase III complex.</text>
</comment>
<comment type="caution">
    <text evidence="4">The sequence shown here is derived from an EMBL/GenBank/DDBJ whole genome shotgun (WGS) entry which is preliminary data.</text>
</comment>
<gene>
    <name evidence="4" type="ORF">FK220_019605</name>
</gene>
<dbReference type="RefSeq" id="WP_152576061.1">
    <property type="nucleotide sequence ID" value="NZ_VIKU02000010.1"/>
</dbReference>
<dbReference type="GO" id="GO:0005829">
    <property type="term" value="C:cytosol"/>
    <property type="evidence" value="ECO:0007669"/>
    <property type="project" value="TreeGrafter"/>
</dbReference>
<dbReference type="Pfam" id="PF00929">
    <property type="entry name" value="RNase_T"/>
    <property type="match status" value="1"/>
</dbReference>
<name>A0A967AWP1_9FLAO</name>
<dbReference type="CDD" id="cd06127">
    <property type="entry name" value="DEDDh"/>
    <property type="match status" value="1"/>
</dbReference>
<evidence type="ECO:0000256" key="2">
    <source>
        <dbReference type="ARBA" id="ARBA00026073"/>
    </source>
</evidence>
<dbReference type="GO" id="GO:0003887">
    <property type="term" value="F:DNA-directed DNA polymerase activity"/>
    <property type="evidence" value="ECO:0007669"/>
    <property type="project" value="InterPro"/>
</dbReference>
<keyword evidence="4" id="KW-0269">Exonuclease</keyword>
<dbReference type="InterPro" id="IPR036397">
    <property type="entry name" value="RNaseH_sf"/>
</dbReference>
<dbReference type="SMART" id="SM00479">
    <property type="entry name" value="EXOIII"/>
    <property type="match status" value="1"/>
</dbReference>
<dbReference type="InterPro" id="IPR012337">
    <property type="entry name" value="RNaseH-like_sf"/>
</dbReference>